<dbReference type="InterPro" id="IPR007171">
    <property type="entry name" value="DUF371"/>
</dbReference>
<accession>A0A7C5URK8</accession>
<protein>
    <submittedName>
        <fullName evidence="2">DUF371 domain-containing protein</fullName>
    </submittedName>
</protein>
<feature type="compositionally biased region" description="Basic and acidic residues" evidence="1">
    <location>
        <begin position="1"/>
        <end position="10"/>
    </location>
</feature>
<evidence type="ECO:0000256" key="1">
    <source>
        <dbReference type="SAM" id="MobiDB-lite"/>
    </source>
</evidence>
<dbReference type="Pfam" id="PF04027">
    <property type="entry name" value="DUF371"/>
    <property type="match status" value="1"/>
</dbReference>
<proteinExistence type="predicted"/>
<reference evidence="2" key="1">
    <citation type="journal article" date="2020" name="mSystems">
        <title>Genome- and Community-Level Interaction Insights into Carbon Utilization and Element Cycling Functions of Hydrothermarchaeota in Hydrothermal Sediment.</title>
        <authorList>
            <person name="Zhou Z."/>
            <person name="Liu Y."/>
            <person name="Xu W."/>
            <person name="Pan J."/>
            <person name="Luo Z.H."/>
            <person name="Li M."/>
        </authorList>
    </citation>
    <scope>NUCLEOTIDE SEQUENCE [LARGE SCALE GENOMIC DNA]</scope>
    <source>
        <strain evidence="2">SpSt-1042</strain>
    </source>
</reference>
<gene>
    <name evidence="2" type="ORF">ENL96_02020</name>
</gene>
<organism evidence="2">
    <name type="scientific">candidate division CPR3 bacterium</name>
    <dbReference type="NCBI Taxonomy" id="2268181"/>
    <lineage>
        <taxon>Bacteria</taxon>
        <taxon>Bacteria division CPR3</taxon>
    </lineage>
</organism>
<name>A0A7C5URK8_UNCC3</name>
<dbReference type="Gene3D" id="2.60.120.630">
    <property type="entry name" value="mth639 domain like"/>
    <property type="match status" value="1"/>
</dbReference>
<evidence type="ECO:0000313" key="2">
    <source>
        <dbReference type="EMBL" id="HHR92266.1"/>
    </source>
</evidence>
<feature type="region of interest" description="Disordered" evidence="1">
    <location>
        <begin position="1"/>
        <end position="21"/>
    </location>
</feature>
<dbReference type="InterPro" id="IPR023131">
    <property type="entry name" value="Mth639-like_dom_sf"/>
</dbReference>
<sequence>MEGKIKKFEEPPEMVPEPSPTITPEMVRTVFRMLETKGMVQYFEGGVYIPTEKGWKLLMSTKTYKEEVIAFGNPKITATDNLSIKITKSEEVDESTIGVKADKACLDFSEEFRNALKSNKIINITLEVEGISDSITAYCSPVLEASSNNEITVRKDDSVDSSTIGIMSDKSASDLKRELIEKLKNPKTKIRVILEIRS</sequence>
<comment type="caution">
    <text evidence="2">The sequence shown here is derived from an EMBL/GenBank/DDBJ whole genome shotgun (WGS) entry which is preliminary data.</text>
</comment>
<dbReference type="PANTHER" id="PTHR40696:SF1">
    <property type="entry name" value="DUF371 DOMAIN-CONTAINING PROTEIN"/>
    <property type="match status" value="1"/>
</dbReference>
<dbReference type="AlphaFoldDB" id="A0A7C5URK8"/>
<dbReference type="PANTHER" id="PTHR40696">
    <property type="entry name" value="DUF371 FAMILY PROTEIN"/>
    <property type="match status" value="1"/>
</dbReference>
<dbReference type="EMBL" id="DRVY01000058">
    <property type="protein sequence ID" value="HHR92266.1"/>
    <property type="molecule type" value="Genomic_DNA"/>
</dbReference>